<accession>A0A0G4E8Y7</accession>
<dbReference type="SUPFAM" id="SSF54695">
    <property type="entry name" value="POZ domain"/>
    <property type="match status" value="1"/>
</dbReference>
<evidence type="ECO:0000313" key="2">
    <source>
        <dbReference type="EMBL" id="CEL91983.1"/>
    </source>
</evidence>
<dbReference type="Proteomes" id="UP000041254">
    <property type="component" value="Unassembled WGS sequence"/>
</dbReference>
<dbReference type="PhylomeDB" id="A0A0G4E8Y7"/>
<dbReference type="AlphaFoldDB" id="A0A0G4E8Y7"/>
<organism evidence="2 3">
    <name type="scientific">Vitrella brassicaformis (strain CCMP3155)</name>
    <dbReference type="NCBI Taxonomy" id="1169540"/>
    <lineage>
        <taxon>Eukaryota</taxon>
        <taxon>Sar</taxon>
        <taxon>Alveolata</taxon>
        <taxon>Colpodellida</taxon>
        <taxon>Vitrellaceae</taxon>
        <taxon>Vitrella</taxon>
    </lineage>
</organism>
<gene>
    <name evidence="2" type="ORF">Vbra_6721</name>
</gene>
<proteinExistence type="predicted"/>
<reference evidence="2 3" key="1">
    <citation type="submission" date="2014-11" db="EMBL/GenBank/DDBJ databases">
        <authorList>
            <person name="Zhu J."/>
            <person name="Qi W."/>
            <person name="Song R."/>
        </authorList>
    </citation>
    <scope>NUCLEOTIDE SEQUENCE [LARGE SCALE GENOMIC DNA]</scope>
</reference>
<name>A0A0G4E8Y7_VITBC</name>
<keyword evidence="3" id="KW-1185">Reference proteome</keyword>
<evidence type="ECO:0000259" key="1">
    <source>
        <dbReference type="Pfam" id="PF07534"/>
    </source>
</evidence>
<dbReference type="OrthoDB" id="2414723at2759"/>
<dbReference type="VEuPathDB" id="CryptoDB:Vbra_6721"/>
<dbReference type="Pfam" id="PF07534">
    <property type="entry name" value="TLD"/>
    <property type="match status" value="1"/>
</dbReference>
<evidence type="ECO:0000313" key="3">
    <source>
        <dbReference type="Proteomes" id="UP000041254"/>
    </source>
</evidence>
<dbReference type="InterPro" id="IPR011333">
    <property type="entry name" value="SKP1/BTB/POZ_sf"/>
</dbReference>
<dbReference type="InParanoid" id="A0A0G4E8Y7"/>
<dbReference type="EMBL" id="CDMY01000040">
    <property type="protein sequence ID" value="CEL91983.1"/>
    <property type="molecule type" value="Genomic_DNA"/>
</dbReference>
<sequence length="648" mass="71078">MTSTFPPAASEATPVVCGVREMDSFMSQALRPVSRAQECIKAIADELERSAVAVRDEVENRGGSVAERDLCREDDSERTGGDELLPLDVGGFIVDVRRSTLTCLPHTVLAELFSGRWDSAFLRTPTDRLFLDVYPPAFMWLIDSLIEVQNGHTHTVELPPDLHTDPSYALIVDTLMQKMDKGNVYREREEGTLAASASASPALPLSTGGLSRGLRPYLNRPLVRGSFEGLCASVRELERLLDELPGLEQRLQRRFGAVAPFLRDSPTHRSCCHDDELCGCDEQEDRVVSVKVLGTTVATRLSTVRQMGDTSTIYNRFCRWPNEVIQDVPLALFQVLVDVCRRQRLCKLLGRVHVAQPYVRPDNASSLRDAMEMYGLCAVGGKFLPLVGSRLLKDGSMVQRMIEWIADERMHDSNIRMLYTASEDGWRYPTFLRAARCRQPLIILCQAEGSGEIIGVYVSGCISEPDDKSEERITTTQQTLFKLKGPDIDTNTGTSTISTGSSSSTSHSGGIGKFALKDNGNLNLNVAAVTGAVKGYCTADRIPTADTGRIAFCGGRLWLGYERGGVAAINKANSNGSLLGGGACGGDLRIAHAWVWESERPKQEGRQGAGNSVWPTLGSRHQIRVIAHSKMAHGMDFRLSEIEVVTVE</sequence>
<feature type="domain" description="TLDc" evidence="1">
    <location>
        <begin position="394"/>
        <end position="497"/>
    </location>
</feature>
<dbReference type="InterPro" id="IPR006571">
    <property type="entry name" value="TLDc_dom"/>
</dbReference>
<protein>
    <recommendedName>
        <fullName evidence="1">TLDc domain-containing protein</fullName>
    </recommendedName>
</protein>
<dbReference type="Gene3D" id="3.30.710.10">
    <property type="entry name" value="Potassium Channel Kv1.1, Chain A"/>
    <property type="match status" value="1"/>
</dbReference>